<dbReference type="GO" id="GO:0016788">
    <property type="term" value="F:hydrolase activity, acting on ester bonds"/>
    <property type="evidence" value="ECO:0007669"/>
    <property type="project" value="InterPro"/>
</dbReference>
<dbReference type="InterPro" id="IPR055438">
    <property type="entry name" value="AstE_AspA_cat"/>
</dbReference>
<feature type="domain" description="Succinylglutamate desuccinylase/Aspartoacylase catalytic" evidence="5">
    <location>
        <begin position="26"/>
        <end position="151"/>
    </location>
</feature>
<protein>
    <submittedName>
        <fullName evidence="6">Succinylglutamate desuccinylase/aspartoacylase family protein</fullName>
    </submittedName>
</protein>
<dbReference type="Pfam" id="PF24827">
    <property type="entry name" value="AstE_AspA_cat"/>
    <property type="match status" value="1"/>
</dbReference>
<dbReference type="AlphaFoldDB" id="A0AAE3MKD6"/>
<dbReference type="PANTHER" id="PTHR15162:SF7">
    <property type="entry name" value="SUCCINYLGLUTAMATE DESUCCINYLASE"/>
    <property type="match status" value="1"/>
</dbReference>
<reference evidence="6" key="1">
    <citation type="submission" date="2022-11" db="EMBL/GenBank/DDBJ databases">
        <title>The characterization of three novel Bacteroidetes species and genomic analysis of their roles in tidal elemental geochemical cycles.</title>
        <authorList>
            <person name="Ma K.-J."/>
        </authorList>
    </citation>
    <scope>NUCLEOTIDE SEQUENCE</scope>
    <source>
        <strain evidence="6">M415</strain>
    </source>
</reference>
<sequence length="399" mass="46501">MANSPVKEMEVETSRIIGKLQGKESGPTVIFFGGIHGNEPSGVQALEQVFTEVDKLGIDIRGTVYGIRGNIPALKQEKRFLSFDLNRMWTRKGIDGLKNNHQEERRDEEKEMEEIYRFLKEVLDSKPPPYYFIDYHTTSSQTLPFITINDAMINRKFARLFPVPVILGIEEYLEGPLLSYINEKGYVTIGFESGQHFKEESAANSVAFTWLTMMITGIMEPHPEIDKKALCRQLQASAQGNRNFYEVIHRHKITSEDKFEMILGAQSFEHLEKGTRFARHNGEIISAEKDTILFMPLYQDQGEEGFFLIRKIPKWALRFSAFLRHIRFDNFLTWLPGINRVSERSESLMVNLKVARFFSKPFFHLLGYRERVIDRTHMVLYNRERAAKNSMYEKTSWYK</sequence>
<comment type="caution">
    <text evidence="6">The sequence shown here is derived from an EMBL/GenBank/DDBJ whole genome shotgun (WGS) entry which is preliminary data.</text>
</comment>
<comment type="cofactor">
    <cofactor evidence="1">
        <name>Zn(2+)</name>
        <dbReference type="ChEBI" id="CHEBI:29105"/>
    </cofactor>
</comment>
<organism evidence="6 7">
    <name type="scientific">Lentiprolixibacter aurantiacus</name>
    <dbReference type="NCBI Taxonomy" id="2993939"/>
    <lineage>
        <taxon>Bacteria</taxon>
        <taxon>Pseudomonadati</taxon>
        <taxon>Bacteroidota</taxon>
        <taxon>Flavobacteriia</taxon>
        <taxon>Flavobacteriales</taxon>
        <taxon>Flavobacteriaceae</taxon>
        <taxon>Lentiprolixibacter</taxon>
    </lineage>
</organism>
<accession>A0AAE3MKD6</accession>
<dbReference type="Proteomes" id="UP001207116">
    <property type="component" value="Unassembled WGS sequence"/>
</dbReference>
<dbReference type="RefSeq" id="WP_266010606.1">
    <property type="nucleotide sequence ID" value="NZ_JAPFQP010000001.1"/>
</dbReference>
<keyword evidence="3" id="KW-0378">Hydrolase</keyword>
<dbReference type="GO" id="GO:0005829">
    <property type="term" value="C:cytosol"/>
    <property type="evidence" value="ECO:0007669"/>
    <property type="project" value="TreeGrafter"/>
</dbReference>
<dbReference type="EMBL" id="JAPFQP010000001">
    <property type="protein sequence ID" value="MCX2718494.1"/>
    <property type="molecule type" value="Genomic_DNA"/>
</dbReference>
<dbReference type="Gene3D" id="3.40.630.10">
    <property type="entry name" value="Zn peptidases"/>
    <property type="match status" value="1"/>
</dbReference>
<evidence type="ECO:0000256" key="1">
    <source>
        <dbReference type="ARBA" id="ARBA00001947"/>
    </source>
</evidence>
<evidence type="ECO:0000256" key="2">
    <source>
        <dbReference type="ARBA" id="ARBA00022723"/>
    </source>
</evidence>
<dbReference type="InterPro" id="IPR050178">
    <property type="entry name" value="AspA/AstE_fam"/>
</dbReference>
<proteinExistence type="predicted"/>
<evidence type="ECO:0000256" key="4">
    <source>
        <dbReference type="ARBA" id="ARBA00022833"/>
    </source>
</evidence>
<dbReference type="PANTHER" id="PTHR15162">
    <property type="entry name" value="ASPARTOACYLASE"/>
    <property type="match status" value="1"/>
</dbReference>
<evidence type="ECO:0000313" key="6">
    <source>
        <dbReference type="EMBL" id="MCX2718494.1"/>
    </source>
</evidence>
<keyword evidence="4" id="KW-0862">Zinc</keyword>
<keyword evidence="2" id="KW-0479">Metal-binding</keyword>
<dbReference type="SUPFAM" id="SSF53187">
    <property type="entry name" value="Zn-dependent exopeptidases"/>
    <property type="match status" value="1"/>
</dbReference>
<evidence type="ECO:0000313" key="7">
    <source>
        <dbReference type="Proteomes" id="UP001207116"/>
    </source>
</evidence>
<gene>
    <name evidence="6" type="ORF">OO016_02660</name>
</gene>
<evidence type="ECO:0000256" key="3">
    <source>
        <dbReference type="ARBA" id="ARBA00022801"/>
    </source>
</evidence>
<keyword evidence="7" id="KW-1185">Reference proteome</keyword>
<evidence type="ECO:0000259" key="5">
    <source>
        <dbReference type="Pfam" id="PF24827"/>
    </source>
</evidence>
<dbReference type="GO" id="GO:0046872">
    <property type="term" value="F:metal ion binding"/>
    <property type="evidence" value="ECO:0007669"/>
    <property type="project" value="UniProtKB-KW"/>
</dbReference>
<name>A0AAE3MKD6_9FLAO</name>